<dbReference type="InterPro" id="IPR036869">
    <property type="entry name" value="J_dom_sf"/>
</dbReference>
<dbReference type="PRINTS" id="PR00625">
    <property type="entry name" value="JDOMAIN"/>
</dbReference>
<proteinExistence type="predicted"/>
<dbReference type="PANTHER" id="PTHR45432">
    <property type="entry name" value="CHAPERONE PROTEIN DNAJ 11, CHLOROPLASTIC-LIKE"/>
    <property type="match status" value="1"/>
</dbReference>
<dbReference type="InterPro" id="IPR018253">
    <property type="entry name" value="DnaJ_domain_CS"/>
</dbReference>
<dbReference type="PANTHER" id="PTHR45432:SF6">
    <property type="entry name" value="J DOMAIN-CONTAINING PROTEIN"/>
    <property type="match status" value="1"/>
</dbReference>
<dbReference type="Pfam" id="PF00226">
    <property type="entry name" value="DnaJ"/>
    <property type="match status" value="1"/>
</dbReference>
<dbReference type="PROSITE" id="PS00636">
    <property type="entry name" value="DNAJ_1"/>
    <property type="match status" value="1"/>
</dbReference>
<dbReference type="PROSITE" id="PS50076">
    <property type="entry name" value="DNAJ_2"/>
    <property type="match status" value="1"/>
</dbReference>
<evidence type="ECO:0000313" key="4">
    <source>
        <dbReference type="Proteomes" id="UP000326939"/>
    </source>
</evidence>
<gene>
    <name evidence="3" type="ORF">DKX38_018043</name>
</gene>
<dbReference type="SUPFAM" id="SSF46565">
    <property type="entry name" value="Chaperone J-domain"/>
    <property type="match status" value="1"/>
</dbReference>
<evidence type="ECO:0000313" key="3">
    <source>
        <dbReference type="EMBL" id="KAB5534957.1"/>
    </source>
</evidence>
<reference evidence="4" key="1">
    <citation type="journal article" date="2019" name="Gigascience">
        <title>De novo genome assembly of the endangered Acer yangbiense, a plant species with extremely small populations endemic to Yunnan Province, China.</title>
        <authorList>
            <person name="Yang J."/>
            <person name="Wariss H.M."/>
            <person name="Tao L."/>
            <person name="Zhang R."/>
            <person name="Yun Q."/>
            <person name="Hollingsworth P."/>
            <person name="Dao Z."/>
            <person name="Luo G."/>
            <person name="Guo H."/>
            <person name="Ma Y."/>
            <person name="Sun W."/>
        </authorList>
    </citation>
    <scope>NUCLEOTIDE SEQUENCE [LARGE SCALE GENOMIC DNA]</scope>
    <source>
        <strain evidence="4">cv. br00</strain>
    </source>
</reference>
<dbReference type="CDD" id="cd06257">
    <property type="entry name" value="DnaJ"/>
    <property type="match status" value="1"/>
</dbReference>
<organism evidence="3 4">
    <name type="scientific">Salix brachista</name>
    <dbReference type="NCBI Taxonomy" id="2182728"/>
    <lineage>
        <taxon>Eukaryota</taxon>
        <taxon>Viridiplantae</taxon>
        <taxon>Streptophyta</taxon>
        <taxon>Embryophyta</taxon>
        <taxon>Tracheophyta</taxon>
        <taxon>Spermatophyta</taxon>
        <taxon>Magnoliopsida</taxon>
        <taxon>eudicotyledons</taxon>
        <taxon>Gunneridae</taxon>
        <taxon>Pentapetalae</taxon>
        <taxon>rosids</taxon>
        <taxon>fabids</taxon>
        <taxon>Malpighiales</taxon>
        <taxon>Salicaceae</taxon>
        <taxon>Saliceae</taxon>
        <taxon>Salix</taxon>
    </lineage>
</organism>
<comment type="caution">
    <text evidence="3">The sequence shown here is derived from an EMBL/GenBank/DDBJ whole genome shotgun (WGS) entry which is preliminary data.</text>
</comment>
<dbReference type="InterPro" id="IPR001623">
    <property type="entry name" value="DnaJ_domain"/>
</dbReference>
<feature type="domain" description="J" evidence="2">
    <location>
        <begin position="68"/>
        <end position="137"/>
    </location>
</feature>
<sequence>MLTAFSSSPLIAVASVITAVATSNTVQKPILLSPIRTTAGRSRRRIQIKASVSTFPDTRVDSSYSTLSLYDILRVNPAASQVEIKSAYRSLAKIYHPDAISSHDHDEESDGGDFIEINSAYETLSDPAARAVYDLSLSAAARCFYRRAAGYSGGYYTTRRWETDQCWVYKFAKSQVKRGNLEASCCEFTGHQQGISDMHENADACKLGTTNGSHRAAEIVKDHGTQQTISWKLAKGPLLGCVTVDLLPLSLWQ</sequence>
<evidence type="ECO:0000259" key="2">
    <source>
        <dbReference type="PROSITE" id="PS50076"/>
    </source>
</evidence>
<dbReference type="AlphaFoldDB" id="A0A5N5KWY6"/>
<feature type="signal peptide" evidence="1">
    <location>
        <begin position="1"/>
        <end position="23"/>
    </location>
</feature>
<dbReference type="EMBL" id="VDCV01000011">
    <property type="protein sequence ID" value="KAB5534957.1"/>
    <property type="molecule type" value="Genomic_DNA"/>
</dbReference>
<dbReference type="Proteomes" id="UP000326939">
    <property type="component" value="Chromosome 11"/>
</dbReference>
<feature type="chain" id="PRO_5024275869" description="J domain-containing protein" evidence="1">
    <location>
        <begin position="24"/>
        <end position="253"/>
    </location>
</feature>
<name>A0A5N5KWY6_9ROSI</name>
<dbReference type="Gene3D" id="1.10.287.110">
    <property type="entry name" value="DnaJ domain"/>
    <property type="match status" value="1"/>
</dbReference>
<keyword evidence="4" id="KW-1185">Reference proteome</keyword>
<keyword evidence="1" id="KW-0732">Signal</keyword>
<dbReference type="SMART" id="SM00271">
    <property type="entry name" value="DnaJ"/>
    <property type="match status" value="1"/>
</dbReference>
<protein>
    <recommendedName>
        <fullName evidence="2">J domain-containing protein</fullName>
    </recommendedName>
</protein>
<evidence type="ECO:0000256" key="1">
    <source>
        <dbReference type="SAM" id="SignalP"/>
    </source>
</evidence>
<accession>A0A5N5KWY6</accession>